<feature type="transmembrane region" description="Helical" evidence="1">
    <location>
        <begin position="146"/>
        <end position="170"/>
    </location>
</feature>
<gene>
    <name evidence="2" type="ORF">GMRT_21136</name>
</gene>
<keyword evidence="1" id="KW-0812">Transmembrane</keyword>
<proteinExistence type="predicted"/>
<keyword evidence="1" id="KW-0472">Membrane</keyword>
<dbReference type="Proteomes" id="UP000315496">
    <property type="component" value="Chromosome 1"/>
</dbReference>
<evidence type="ECO:0000256" key="1">
    <source>
        <dbReference type="SAM" id="Phobius"/>
    </source>
</evidence>
<reference evidence="2 3" key="1">
    <citation type="submission" date="2019-05" db="EMBL/GenBank/DDBJ databases">
        <title>The compact genome of Giardia muris reveals important steps in the evolution of intestinal protozoan parasites.</title>
        <authorList>
            <person name="Xu F."/>
            <person name="Jimenez-Gonzalez A."/>
            <person name="Einarsson E."/>
            <person name="Astvaldsson A."/>
            <person name="Peirasmaki D."/>
            <person name="Eckmann L."/>
            <person name="Andersson J.O."/>
            <person name="Svard S.G."/>
            <person name="Jerlstrom-Hultqvist J."/>
        </authorList>
    </citation>
    <scope>NUCLEOTIDE SEQUENCE [LARGE SCALE GENOMIC DNA]</scope>
    <source>
        <strain evidence="2 3">Roberts-Thomson</strain>
    </source>
</reference>
<dbReference type="AlphaFoldDB" id="A0A4Z1T881"/>
<name>A0A4Z1T881_GIAMU</name>
<evidence type="ECO:0000313" key="3">
    <source>
        <dbReference type="Proteomes" id="UP000315496"/>
    </source>
</evidence>
<feature type="transmembrane region" description="Helical" evidence="1">
    <location>
        <begin position="105"/>
        <end position="125"/>
    </location>
</feature>
<dbReference type="EMBL" id="VDLU01000001">
    <property type="protein sequence ID" value="TNJ30313.1"/>
    <property type="molecule type" value="Genomic_DNA"/>
</dbReference>
<feature type="transmembrane region" description="Helical" evidence="1">
    <location>
        <begin position="487"/>
        <end position="508"/>
    </location>
</feature>
<feature type="transmembrane region" description="Helical" evidence="1">
    <location>
        <begin position="33"/>
        <end position="51"/>
    </location>
</feature>
<dbReference type="VEuPathDB" id="GiardiaDB:GMRT_21136"/>
<feature type="transmembrane region" description="Helical" evidence="1">
    <location>
        <begin position="63"/>
        <end position="85"/>
    </location>
</feature>
<evidence type="ECO:0000313" key="2">
    <source>
        <dbReference type="EMBL" id="TNJ30313.1"/>
    </source>
</evidence>
<organism evidence="2 3">
    <name type="scientific">Giardia muris</name>
    <dbReference type="NCBI Taxonomy" id="5742"/>
    <lineage>
        <taxon>Eukaryota</taxon>
        <taxon>Metamonada</taxon>
        <taxon>Diplomonadida</taxon>
        <taxon>Hexamitidae</taxon>
        <taxon>Giardiinae</taxon>
        <taxon>Giardia</taxon>
    </lineage>
</organism>
<keyword evidence="3" id="KW-1185">Reference proteome</keyword>
<protein>
    <submittedName>
        <fullName evidence="2">Uncharacterized protein</fullName>
    </submittedName>
</protein>
<comment type="caution">
    <text evidence="2">The sequence shown here is derived from an EMBL/GenBank/DDBJ whole genome shotgun (WGS) entry which is preliminary data.</text>
</comment>
<accession>A0A4Z1T881</accession>
<keyword evidence="1" id="KW-1133">Transmembrane helix</keyword>
<sequence length="528" mass="58291">MTGALLSVFVALGADFDATLAFRFQVPLHQLGHVFLGVLFSLAALFGCTFSRAIAKRGIILHVAVLSVMVLVDVIIAVFIALGIVEQHPVVRQDIAAVVTFETAGFLACLPTALGLVWLYHRYYYPPDFRAYALRRRKERRRACRAWLYVRYYTWVPGVVLLVIGLSLALPVVVRLLHAADRANPKDFPLPVAWGGATVLAPPGSPLAFQLHAFFDLSTVTVNAYLSADEILISTNAPDIGNVLSDPLPPEMPRPRLDLPSTDVLQFSGDVLTTLNIGRRYRTLDPYNRIEPFLAQIKLVLPDEPTINYDEQLQNTALVDLRSLLSQSLADDQHVLVHLPDRPGVDVRDRPYAVAAADAFQSVAIQLGLSTFGHQCQIRVLVTDRAMYDALSQTSGSHCLVLPLVALEESWPAPTSLPTFVGVYYRTADLLRHRLPTDVPTYYHSSSAPLLLGLSCILAPDYLITPIMLVLEDYERICTRTASAARYTAFLHLLGIGLLAVGVGLAGYRERKLVRHDEVALRLGSEER</sequence>